<dbReference type="Pfam" id="PF10233">
    <property type="entry name" value="Cg6151-P"/>
    <property type="match status" value="1"/>
</dbReference>
<proteinExistence type="inferred from homology"/>
<dbReference type="EMBL" id="JBEDNZ010000004">
    <property type="protein sequence ID" value="KAL0848815.1"/>
    <property type="molecule type" value="Genomic_DNA"/>
</dbReference>
<evidence type="ECO:0000256" key="11">
    <source>
        <dbReference type="ARBA" id="ARBA00022837"/>
    </source>
</evidence>
<protein>
    <recommendedName>
        <fullName evidence="4">Calcium channel flower</fullName>
    </recommendedName>
</protein>
<keyword evidence="17" id="KW-0968">Cytoplasmic vesicle</keyword>
<keyword evidence="14 20" id="KW-0472">Membrane</keyword>
<dbReference type="AlphaFoldDB" id="A0ABD0THR0"/>
<keyword evidence="13" id="KW-0406">Ion transport</keyword>
<evidence type="ECO:0000256" key="17">
    <source>
        <dbReference type="ARBA" id="ARBA00023329"/>
    </source>
</evidence>
<evidence type="ECO:0000256" key="2">
    <source>
        <dbReference type="ARBA" id="ARBA00004644"/>
    </source>
</evidence>
<evidence type="ECO:0000256" key="12">
    <source>
        <dbReference type="ARBA" id="ARBA00022989"/>
    </source>
</evidence>
<dbReference type="GO" id="GO:0005768">
    <property type="term" value="C:endosome"/>
    <property type="evidence" value="ECO:0007669"/>
    <property type="project" value="UniProtKB-SubCell"/>
</dbReference>
<keyword evidence="10" id="KW-0967">Endosome</keyword>
<keyword evidence="16" id="KW-0407">Ion channel</keyword>
<evidence type="ECO:0000256" key="8">
    <source>
        <dbReference type="ARBA" id="ARBA00022673"/>
    </source>
</evidence>
<keyword evidence="9 20" id="KW-0812">Transmembrane</keyword>
<keyword evidence="6" id="KW-0109">Calcium transport</keyword>
<feature type="transmembrane region" description="Helical" evidence="20">
    <location>
        <begin position="35"/>
        <end position="57"/>
    </location>
</feature>
<dbReference type="PANTHER" id="PTHR13314:SF2">
    <property type="entry name" value="CALCIUM CHANNEL FLOWER HOMOLOG"/>
    <property type="match status" value="1"/>
</dbReference>
<keyword evidence="5" id="KW-0813">Transport</keyword>
<evidence type="ECO:0000256" key="19">
    <source>
        <dbReference type="ARBA" id="ARBA00046506"/>
    </source>
</evidence>
<accession>A0ABD0THR0</accession>
<dbReference type="GO" id="GO:0006897">
    <property type="term" value="P:endocytosis"/>
    <property type="evidence" value="ECO:0007669"/>
    <property type="project" value="UniProtKB-KW"/>
</dbReference>
<evidence type="ECO:0000256" key="15">
    <source>
        <dbReference type="ARBA" id="ARBA00023273"/>
    </source>
</evidence>
<evidence type="ECO:0000256" key="14">
    <source>
        <dbReference type="ARBA" id="ARBA00023136"/>
    </source>
</evidence>
<dbReference type="GO" id="GO:0042734">
    <property type="term" value="C:presynaptic membrane"/>
    <property type="evidence" value="ECO:0007669"/>
    <property type="project" value="UniProtKB-SubCell"/>
</dbReference>
<evidence type="ECO:0000256" key="16">
    <source>
        <dbReference type="ARBA" id="ARBA00023303"/>
    </source>
</evidence>
<evidence type="ECO:0000256" key="6">
    <source>
        <dbReference type="ARBA" id="ARBA00022568"/>
    </source>
</evidence>
<dbReference type="PANTHER" id="PTHR13314">
    <property type="entry name" value="CALCIUM CHANNEL FLOWER HOMOLOG"/>
    <property type="match status" value="1"/>
</dbReference>
<keyword evidence="8" id="KW-0107">Calcium channel</keyword>
<name>A0ABD0THR0_LOXSC</name>
<dbReference type="Proteomes" id="UP001549921">
    <property type="component" value="Unassembled WGS sequence"/>
</dbReference>
<evidence type="ECO:0000256" key="20">
    <source>
        <dbReference type="SAM" id="Phobius"/>
    </source>
</evidence>
<comment type="similarity">
    <text evidence="3">Belongs to the calcium channel flower family.</text>
</comment>
<keyword evidence="15" id="KW-0966">Cell projection</keyword>
<evidence type="ECO:0000313" key="22">
    <source>
        <dbReference type="Proteomes" id="UP001549921"/>
    </source>
</evidence>
<dbReference type="SMART" id="SM01077">
    <property type="entry name" value="Cg6151-P"/>
    <property type="match status" value="1"/>
</dbReference>
<comment type="subcellular location">
    <subcellularLocation>
        <location evidence="2">Cytoplasmic vesicle</location>
        <location evidence="2">Secretory vesicle</location>
        <location evidence="2">Synaptic vesicle membrane</location>
        <topology evidence="2">Multi-pass membrane protein</topology>
    </subcellularLocation>
    <subcellularLocation>
        <location evidence="1">Endosome</location>
    </subcellularLocation>
    <subcellularLocation>
        <location evidence="18">Presynaptic cell membrane</location>
    </subcellularLocation>
</comment>
<keyword evidence="12 20" id="KW-1133">Transmembrane helix</keyword>
<evidence type="ECO:0000256" key="10">
    <source>
        <dbReference type="ARBA" id="ARBA00022753"/>
    </source>
</evidence>
<keyword evidence="7" id="KW-0254">Endocytosis</keyword>
<evidence type="ECO:0000256" key="7">
    <source>
        <dbReference type="ARBA" id="ARBA00022583"/>
    </source>
</evidence>
<comment type="subunit">
    <text evidence="19">Homomultimer. Associates with the dally/ magu complex.</text>
</comment>
<evidence type="ECO:0000256" key="13">
    <source>
        <dbReference type="ARBA" id="ARBA00023065"/>
    </source>
</evidence>
<reference evidence="21 22" key="1">
    <citation type="submission" date="2024-06" db="EMBL/GenBank/DDBJ databases">
        <title>A chromosome-level genome assembly of beet webworm, Loxostege sticticalis.</title>
        <authorList>
            <person name="Zhang Y."/>
        </authorList>
    </citation>
    <scope>NUCLEOTIDE SEQUENCE [LARGE SCALE GENOMIC DNA]</scope>
    <source>
        <strain evidence="21">AQ028</strain>
        <tissue evidence="21">Male pupae</tissue>
    </source>
</reference>
<gene>
    <name evidence="21" type="ORF">ABMA28_013239</name>
</gene>
<keyword evidence="11" id="KW-0106">Calcium</keyword>
<dbReference type="GO" id="GO:0005262">
    <property type="term" value="F:calcium channel activity"/>
    <property type="evidence" value="ECO:0007669"/>
    <property type="project" value="UniProtKB-KW"/>
</dbReference>
<dbReference type="InterPro" id="IPR019365">
    <property type="entry name" value="TVP18/Ca-channel_flower"/>
</dbReference>
<dbReference type="GO" id="GO:0030672">
    <property type="term" value="C:synaptic vesicle membrane"/>
    <property type="evidence" value="ECO:0007669"/>
    <property type="project" value="UniProtKB-SubCell"/>
</dbReference>
<evidence type="ECO:0000256" key="1">
    <source>
        <dbReference type="ARBA" id="ARBA00004177"/>
    </source>
</evidence>
<evidence type="ECO:0000256" key="4">
    <source>
        <dbReference type="ARBA" id="ARBA00016120"/>
    </source>
</evidence>
<evidence type="ECO:0000256" key="5">
    <source>
        <dbReference type="ARBA" id="ARBA00022448"/>
    </source>
</evidence>
<feature type="transmembrane region" description="Helical" evidence="20">
    <location>
        <begin position="69"/>
        <end position="90"/>
    </location>
</feature>
<evidence type="ECO:0000256" key="3">
    <source>
        <dbReference type="ARBA" id="ARBA00010023"/>
    </source>
</evidence>
<sequence length="193" mass="20880">MSFADKIGMLMSRPGAENAQKDDVPWWMRYGGRGLGIVGSFIAMLFGLLNCTGIFLFDVSSVIAGVWQMLAGFLVMVCEAPCCCFFIDYVQVLSDKLESRPYWNKAVLYIGLALPPFFLSITSMSTWFGSGLIFATGVVYGMMALGKKASVEEMRTSAATLEAGMAGPTTTAPRAKLVANELPVSFTGAPERH</sequence>
<evidence type="ECO:0000313" key="21">
    <source>
        <dbReference type="EMBL" id="KAL0848815.1"/>
    </source>
</evidence>
<organism evidence="21 22">
    <name type="scientific">Loxostege sticticalis</name>
    <name type="common">Beet webworm moth</name>
    <dbReference type="NCBI Taxonomy" id="481309"/>
    <lineage>
        <taxon>Eukaryota</taxon>
        <taxon>Metazoa</taxon>
        <taxon>Ecdysozoa</taxon>
        <taxon>Arthropoda</taxon>
        <taxon>Hexapoda</taxon>
        <taxon>Insecta</taxon>
        <taxon>Pterygota</taxon>
        <taxon>Neoptera</taxon>
        <taxon>Endopterygota</taxon>
        <taxon>Lepidoptera</taxon>
        <taxon>Glossata</taxon>
        <taxon>Ditrysia</taxon>
        <taxon>Pyraloidea</taxon>
        <taxon>Crambidae</taxon>
        <taxon>Pyraustinae</taxon>
        <taxon>Loxostege</taxon>
    </lineage>
</organism>
<comment type="caution">
    <text evidence="21">The sequence shown here is derived from an EMBL/GenBank/DDBJ whole genome shotgun (WGS) entry which is preliminary data.</text>
</comment>
<evidence type="ECO:0000256" key="9">
    <source>
        <dbReference type="ARBA" id="ARBA00022692"/>
    </source>
</evidence>
<evidence type="ECO:0000256" key="18">
    <source>
        <dbReference type="ARBA" id="ARBA00034111"/>
    </source>
</evidence>
<feature type="transmembrane region" description="Helical" evidence="20">
    <location>
        <begin position="127"/>
        <end position="145"/>
    </location>
</feature>